<proteinExistence type="predicted"/>
<sequence>MFNNAQVTGLAAAAQRCGYAPQYALLVDFASDANAVMSNGTSPCAGCLAIPTENTHGYELVVDGAIQACALTLADYLATL</sequence>
<dbReference type="Gene3D" id="3.40.630.10">
    <property type="entry name" value="Zn peptidases"/>
    <property type="match status" value="1"/>
</dbReference>
<dbReference type="PATRIC" id="fig|1615673.3.peg.147"/>
<evidence type="ECO:0000313" key="1">
    <source>
        <dbReference type="EMBL" id="KRP69706.1"/>
    </source>
</evidence>
<name>A0A0R3A9K4_9PSED</name>
<evidence type="ECO:0008006" key="3">
    <source>
        <dbReference type="Google" id="ProtNLM"/>
    </source>
</evidence>
<organism evidence="1 2">
    <name type="scientific">Pseudomonas paralactis</name>
    <dbReference type="NCBI Taxonomy" id="1615673"/>
    <lineage>
        <taxon>Bacteria</taxon>
        <taxon>Pseudomonadati</taxon>
        <taxon>Pseudomonadota</taxon>
        <taxon>Gammaproteobacteria</taxon>
        <taxon>Pseudomonadales</taxon>
        <taxon>Pseudomonadaceae</taxon>
        <taxon>Pseudomonas</taxon>
    </lineage>
</organism>
<dbReference type="RefSeq" id="WP_057704115.1">
    <property type="nucleotide sequence ID" value="NZ_JYLN01000010.1"/>
</dbReference>
<evidence type="ECO:0000313" key="2">
    <source>
        <dbReference type="Proteomes" id="UP000050852"/>
    </source>
</evidence>
<dbReference type="AlphaFoldDB" id="A0A0R3A9K4"/>
<accession>A0A0R3A9K4</accession>
<dbReference type="Proteomes" id="UP000050852">
    <property type="component" value="Unassembled WGS sequence"/>
</dbReference>
<dbReference type="EMBL" id="JYLN01000010">
    <property type="protein sequence ID" value="KRP69706.1"/>
    <property type="molecule type" value="Genomic_DNA"/>
</dbReference>
<comment type="caution">
    <text evidence="1">The sequence shown here is derived from an EMBL/GenBank/DDBJ whole genome shotgun (WGS) entry which is preliminary data.</text>
</comment>
<protein>
    <recommendedName>
        <fullName evidence="3">Peptidase M42</fullName>
    </recommendedName>
</protein>
<reference evidence="1 2" key="1">
    <citation type="submission" date="2015-02" db="EMBL/GenBank/DDBJ databases">
        <title>Two Pseudomonas sp. nov., isolated from raw milk.</title>
        <authorList>
            <person name="Wenning M."/>
            <person name="von Neubeck M."/>
            <person name="Huptas C."/>
            <person name="Scherer S."/>
        </authorList>
    </citation>
    <scope>NUCLEOTIDE SEQUENCE [LARGE SCALE GENOMIC DNA]</scope>
    <source>
        <strain evidence="1 2">DSM 29164</strain>
    </source>
</reference>
<dbReference type="SUPFAM" id="SSF53187">
    <property type="entry name" value="Zn-dependent exopeptidases"/>
    <property type="match status" value="1"/>
</dbReference>
<gene>
    <name evidence="1" type="ORF">TX23_22735</name>
</gene>